<keyword evidence="2" id="KW-0413">Isomerase</keyword>
<dbReference type="SUPFAM" id="SSF51703">
    <property type="entry name" value="Cobalamin (vitamin B12)-dependent enzymes"/>
    <property type="match status" value="1"/>
</dbReference>
<dbReference type="EMBL" id="LT607752">
    <property type="protein sequence ID" value="SCG34737.1"/>
    <property type="molecule type" value="Genomic_DNA"/>
</dbReference>
<dbReference type="Proteomes" id="UP000198226">
    <property type="component" value="Chromosome I"/>
</dbReference>
<dbReference type="GO" id="GO:0031419">
    <property type="term" value="F:cobalamin binding"/>
    <property type="evidence" value="ECO:0007669"/>
    <property type="project" value="UniProtKB-KW"/>
</dbReference>
<protein>
    <submittedName>
        <fullName evidence="4">Glutamate mutase subunit E</fullName>
    </submittedName>
</protein>
<dbReference type="GO" id="GO:0019670">
    <property type="term" value="P:anaerobic L-glutamate catabolic process"/>
    <property type="evidence" value="ECO:0007669"/>
    <property type="project" value="InterPro"/>
</dbReference>
<keyword evidence="5" id="KW-1185">Reference proteome</keyword>
<dbReference type="Pfam" id="PF06368">
    <property type="entry name" value="Met_asp_mut_E"/>
    <property type="match status" value="1"/>
</dbReference>
<accession>A0A1C5GMF0</accession>
<dbReference type="AlphaFoldDB" id="A0A1C5GMF0"/>
<evidence type="ECO:0000313" key="5">
    <source>
        <dbReference type="Proteomes" id="UP000198226"/>
    </source>
</evidence>
<dbReference type="PIRSF" id="PIRSF001495">
    <property type="entry name" value="Met_asp_mut_epsi"/>
    <property type="match status" value="1"/>
</dbReference>
<organism evidence="4 5">
    <name type="scientific">Micromonospora rifamycinica</name>
    <dbReference type="NCBI Taxonomy" id="291594"/>
    <lineage>
        <taxon>Bacteria</taxon>
        <taxon>Bacillati</taxon>
        <taxon>Actinomycetota</taxon>
        <taxon>Actinomycetes</taxon>
        <taxon>Micromonosporales</taxon>
        <taxon>Micromonosporaceae</taxon>
        <taxon>Micromonospora</taxon>
    </lineage>
</organism>
<dbReference type="InterPro" id="IPR016176">
    <property type="entry name" value="Cbl-dep_enz_cat"/>
</dbReference>
<keyword evidence="3" id="KW-0170">Cobalt</keyword>
<name>A0A1C5GMF0_9ACTN</name>
<gene>
    <name evidence="4" type="ORF">GA0070623_0005</name>
</gene>
<dbReference type="InterPro" id="IPR006396">
    <property type="entry name" value="Glu_mut_E"/>
</dbReference>
<dbReference type="Gene3D" id="3.20.20.240">
    <property type="entry name" value="Methylmalonyl-CoA mutase"/>
    <property type="match status" value="1"/>
</dbReference>
<evidence type="ECO:0000256" key="2">
    <source>
        <dbReference type="ARBA" id="ARBA00023235"/>
    </source>
</evidence>
<evidence type="ECO:0000256" key="1">
    <source>
        <dbReference type="ARBA" id="ARBA00022628"/>
    </source>
</evidence>
<keyword evidence="1" id="KW-0846">Cobalamin</keyword>
<sequence length="448" mass="48033">MVAAGPVTTVVGARPAQVSAERISLGRFVARAQQAGLLVVQPRMGLSNPAEMRAGLAATKRARATTVGTITLDSYTRLGEHGSAREAMRSGVPLNGYPIVAHPVATTHAVLHRIRDENFPVQVRHGSALPQDIFAAMVQLGLDATEGGPVSYCLPYGRLPLRESVANWERCCQLLLELEEQGAEPHLETFGGCMMGQLCPPSLLVAISVLEALFFYQQGLRSVSLSYAQQANAQQDEHALLALHRLAAEFVPHDADRHIVLYAYMGVYPRTEQGARRLLCEAARLASRTPVARLIVKTAAEAHRIPTVTENVTALELAGDVASERHYRVPPAAGTDTEVYAEASTLVNAVLELSTDVGQALRQAFSLGILDVPYCLHPDNAGLSRSYLAADGWLRWAGVGRMPLAGAADSQNSRRIGSTELLAHLSYVARRFDSGALGRASVPEVSGG</sequence>
<dbReference type="GO" id="GO:0050097">
    <property type="term" value="F:methylaspartate mutase activity"/>
    <property type="evidence" value="ECO:0007669"/>
    <property type="project" value="InterPro"/>
</dbReference>
<evidence type="ECO:0000256" key="3">
    <source>
        <dbReference type="ARBA" id="ARBA00023285"/>
    </source>
</evidence>
<evidence type="ECO:0000313" key="4">
    <source>
        <dbReference type="EMBL" id="SCG34737.1"/>
    </source>
</evidence>
<reference evidence="5" key="1">
    <citation type="submission" date="2016-06" db="EMBL/GenBank/DDBJ databases">
        <authorList>
            <person name="Varghese N."/>
            <person name="Submissions Spin"/>
        </authorList>
    </citation>
    <scope>NUCLEOTIDE SEQUENCE [LARGE SCALE GENOMIC DNA]</scope>
    <source>
        <strain evidence="5">DSM 44983</strain>
    </source>
</reference>
<proteinExistence type="predicted"/>